<sequence length="583" mass="66088">MDEHESGQAESSCFEPVQMSLSQLLPTWTEIEKTPDGNSPGPRAGHAMVDYSSRLYLFGGFGEGHAPPDANPEDPAERQPVPAEYYNDVYEFDCASGVWTEIRVSEEPSELPEPRRNASMNIYGGSLFIFGGFNSKNQVLGDMWEFKIGEREWQRVKWKQSDVSGSDRSVPIARAEHSAVVYGNQLIVFGGYDGKKKLNDTYTFNFLMSEWTRLDETEGNVPNRRCKHASVVYGKKMYVLGGFQCVQGANFALTDLHAFDCEERTWSSILMRGQVPGSLQGHKAVVCEDSMYIIGGKIKPKPVEGVDGICSELNQELWQYRFNVNVWSIVPYAGSLPKPRQLHAAVMIPSSENRVSVYVFGGTDRLKSTYYDDLHVLESPRSSVNSLSHGCSLCGDMKKVLNNEMFSDIVFIVEGERIFAHKCVLVARSQYFRNMFQSNMKEKNQNEIVIEEISRGIFLALLEYMYTDHLDLHRDMCIDVLKAAEKFGLDGLRSQCEEKLSRAITVDNVSALCEIADQIGAPDLRTYCIQYVVQNFLEVLDTPGFQDMMSRLERRSLVREILHRAFRHSVPQQPRKRVRESKA</sequence>
<dbReference type="Gene3D" id="2.120.10.80">
    <property type="entry name" value="Kelch-type beta propeller"/>
    <property type="match status" value="2"/>
</dbReference>
<protein>
    <recommendedName>
        <fullName evidence="3">BTB domain-containing protein</fullName>
    </recommendedName>
</protein>
<evidence type="ECO:0000256" key="1">
    <source>
        <dbReference type="ARBA" id="ARBA00022441"/>
    </source>
</evidence>
<dbReference type="InterPro" id="IPR011333">
    <property type="entry name" value="SKP1/BTB/POZ_sf"/>
</dbReference>
<dbReference type="InterPro" id="IPR000210">
    <property type="entry name" value="BTB/POZ_dom"/>
</dbReference>
<dbReference type="Pfam" id="PF24681">
    <property type="entry name" value="Kelch_KLHDC2_KLHL20_DRC7"/>
    <property type="match status" value="1"/>
</dbReference>
<gene>
    <name evidence="4" type="ORF">NDN08_005387</name>
</gene>
<evidence type="ECO:0000256" key="2">
    <source>
        <dbReference type="ARBA" id="ARBA00022737"/>
    </source>
</evidence>
<dbReference type="PANTHER" id="PTHR46376:SF1">
    <property type="entry name" value="LEUCINE-ZIPPER-LIKE TRANSCRIPTIONAL REGULATOR 1"/>
    <property type="match status" value="1"/>
</dbReference>
<reference evidence="4 5" key="1">
    <citation type="journal article" date="2023" name="Nat. Commun.">
        <title>Origin of minicircular mitochondrial genomes in red algae.</title>
        <authorList>
            <person name="Lee Y."/>
            <person name="Cho C.H."/>
            <person name="Lee Y.M."/>
            <person name="Park S.I."/>
            <person name="Yang J.H."/>
            <person name="West J.A."/>
            <person name="Bhattacharya D."/>
            <person name="Yoon H.S."/>
        </authorList>
    </citation>
    <scope>NUCLEOTIDE SEQUENCE [LARGE SCALE GENOMIC DNA]</scope>
    <source>
        <strain evidence="4 5">CCMP1338</strain>
        <tissue evidence="4">Whole cell</tissue>
    </source>
</reference>
<dbReference type="AlphaFoldDB" id="A0AAV8V4Q6"/>
<dbReference type="InterPro" id="IPR051568">
    <property type="entry name" value="LZTR1/Attractin"/>
</dbReference>
<organism evidence="4 5">
    <name type="scientific">Rhodosorus marinus</name>
    <dbReference type="NCBI Taxonomy" id="101924"/>
    <lineage>
        <taxon>Eukaryota</taxon>
        <taxon>Rhodophyta</taxon>
        <taxon>Stylonematophyceae</taxon>
        <taxon>Stylonematales</taxon>
        <taxon>Stylonemataceae</taxon>
        <taxon>Rhodosorus</taxon>
    </lineage>
</organism>
<dbReference type="PROSITE" id="PS50097">
    <property type="entry name" value="BTB"/>
    <property type="match status" value="1"/>
</dbReference>
<keyword evidence="2" id="KW-0677">Repeat</keyword>
<feature type="domain" description="BTB" evidence="3">
    <location>
        <begin position="407"/>
        <end position="474"/>
    </location>
</feature>
<evidence type="ECO:0000313" key="5">
    <source>
        <dbReference type="Proteomes" id="UP001157974"/>
    </source>
</evidence>
<evidence type="ECO:0000259" key="3">
    <source>
        <dbReference type="PROSITE" id="PS50097"/>
    </source>
</evidence>
<dbReference type="InterPro" id="IPR015915">
    <property type="entry name" value="Kelch-typ_b-propeller"/>
</dbReference>
<dbReference type="Pfam" id="PF00651">
    <property type="entry name" value="BTB"/>
    <property type="match status" value="1"/>
</dbReference>
<dbReference type="PANTHER" id="PTHR46376">
    <property type="entry name" value="LEUCINE-ZIPPER-LIKE TRANSCRIPTIONAL REGULATOR 1"/>
    <property type="match status" value="1"/>
</dbReference>
<accession>A0AAV8V4Q6</accession>
<dbReference type="Proteomes" id="UP001157974">
    <property type="component" value="Unassembled WGS sequence"/>
</dbReference>
<dbReference type="Gene3D" id="3.30.710.10">
    <property type="entry name" value="Potassium Channel Kv1.1, Chain A"/>
    <property type="match status" value="1"/>
</dbReference>
<dbReference type="InterPro" id="IPR011043">
    <property type="entry name" value="Gal_Oxase/kelch_b-propeller"/>
</dbReference>
<keyword evidence="5" id="KW-1185">Reference proteome</keyword>
<dbReference type="Gene3D" id="1.25.40.420">
    <property type="match status" value="1"/>
</dbReference>
<dbReference type="InterPro" id="IPR006652">
    <property type="entry name" value="Kelch_1"/>
</dbReference>
<dbReference type="SUPFAM" id="SSF54695">
    <property type="entry name" value="POZ domain"/>
    <property type="match status" value="1"/>
</dbReference>
<dbReference type="CDD" id="cd14733">
    <property type="entry name" value="BACK"/>
    <property type="match status" value="1"/>
</dbReference>
<comment type="caution">
    <text evidence="4">The sequence shown here is derived from an EMBL/GenBank/DDBJ whole genome shotgun (WGS) entry which is preliminary data.</text>
</comment>
<keyword evidence="1" id="KW-0880">Kelch repeat</keyword>
<proteinExistence type="predicted"/>
<dbReference type="SMART" id="SM00612">
    <property type="entry name" value="Kelch"/>
    <property type="match status" value="2"/>
</dbReference>
<dbReference type="SMART" id="SM00225">
    <property type="entry name" value="BTB"/>
    <property type="match status" value="1"/>
</dbReference>
<dbReference type="EMBL" id="JAMWBK010000001">
    <property type="protein sequence ID" value="KAJ8908682.1"/>
    <property type="molecule type" value="Genomic_DNA"/>
</dbReference>
<dbReference type="SUPFAM" id="SSF50965">
    <property type="entry name" value="Galactose oxidase, central domain"/>
    <property type="match status" value="1"/>
</dbReference>
<evidence type="ECO:0000313" key="4">
    <source>
        <dbReference type="EMBL" id="KAJ8908682.1"/>
    </source>
</evidence>
<name>A0AAV8V4Q6_9RHOD</name>
<dbReference type="CDD" id="cd18294">
    <property type="entry name" value="BTB_POZ_BTBD19"/>
    <property type="match status" value="1"/>
</dbReference>
<dbReference type="GO" id="GO:0005794">
    <property type="term" value="C:Golgi apparatus"/>
    <property type="evidence" value="ECO:0007669"/>
    <property type="project" value="TreeGrafter"/>
</dbReference>